<dbReference type="InterPro" id="IPR013783">
    <property type="entry name" value="Ig-like_fold"/>
</dbReference>
<keyword evidence="3" id="KW-1185">Reference proteome</keyword>
<dbReference type="Proteomes" id="UP000322791">
    <property type="component" value="Unassembled WGS sequence"/>
</dbReference>
<evidence type="ECO:0000313" key="2">
    <source>
        <dbReference type="EMBL" id="TYZ14238.1"/>
    </source>
</evidence>
<dbReference type="InterPro" id="IPR026444">
    <property type="entry name" value="Secre_tail"/>
</dbReference>
<comment type="caution">
    <text evidence="2">The sequence shown here is derived from an EMBL/GenBank/DDBJ whole genome shotgun (WGS) entry which is preliminary data.</text>
</comment>
<dbReference type="Pfam" id="PF18962">
    <property type="entry name" value="Por_Secre_tail"/>
    <property type="match status" value="1"/>
</dbReference>
<dbReference type="NCBIfam" id="TIGR04183">
    <property type="entry name" value="Por_Secre_tail"/>
    <property type="match status" value="1"/>
</dbReference>
<protein>
    <submittedName>
        <fullName evidence="2">T9SS type A sorting domain-containing protein</fullName>
    </submittedName>
</protein>
<dbReference type="EMBL" id="VTHL01000001">
    <property type="protein sequence ID" value="TYZ14238.1"/>
    <property type="molecule type" value="Genomic_DNA"/>
</dbReference>
<name>A0A5D6VHP0_9BACT</name>
<dbReference type="Gene3D" id="2.60.40.10">
    <property type="entry name" value="Immunoglobulins"/>
    <property type="match status" value="1"/>
</dbReference>
<organism evidence="2 3">
    <name type="scientific">Hymenobacter lutimineralis</name>
    <dbReference type="NCBI Taxonomy" id="2606448"/>
    <lineage>
        <taxon>Bacteria</taxon>
        <taxon>Pseudomonadati</taxon>
        <taxon>Bacteroidota</taxon>
        <taxon>Cytophagia</taxon>
        <taxon>Cytophagales</taxon>
        <taxon>Hymenobacteraceae</taxon>
        <taxon>Hymenobacter</taxon>
    </lineage>
</organism>
<proteinExistence type="predicted"/>
<evidence type="ECO:0000259" key="1">
    <source>
        <dbReference type="Pfam" id="PF18962"/>
    </source>
</evidence>
<dbReference type="AlphaFoldDB" id="A0A5D6VHP0"/>
<accession>A0A5D6VHP0</accession>
<evidence type="ECO:0000313" key="3">
    <source>
        <dbReference type="Proteomes" id="UP000322791"/>
    </source>
</evidence>
<feature type="domain" description="Secretion system C-terminal sorting" evidence="1">
    <location>
        <begin position="872"/>
        <end position="941"/>
    </location>
</feature>
<reference evidence="2 3" key="1">
    <citation type="submission" date="2019-08" db="EMBL/GenBank/DDBJ databases">
        <authorList>
            <person name="Seo M.-J."/>
        </authorList>
    </citation>
    <scope>NUCLEOTIDE SEQUENCE [LARGE SCALE GENOMIC DNA]</scope>
    <source>
        <strain evidence="2 3">KIGAM108</strain>
    </source>
</reference>
<gene>
    <name evidence="2" type="ORF">FY528_00455</name>
</gene>
<sequence length="943" mass="99523">MKNSYTRPQRRTAWSVIWVFMLALFVLPSLSFAQDLDDSFLNYTSFVDTQVGQTTQRPPNVTNTNTVVRLTVNGQDLTNDVQVTVAGANPNDFRVSLINGSGFTNTVTVPVTDANNGNNTRVYIQFAPTAVGNRSASIVLTSGSVTRSFTVSGTAVAAPPTLTANPNSLSFAPTRVGETSAVQSFVVTGTNLTGSVTIVRPINFRLSTNGTTFTNSNITLSGASGSVSTTIYVQFAPTQAVNISENIVISTPNGSGTVTQNVAVNGNGQQAVTSAITYSINPLNFGTVSTNGSSTLTTIVTATGLAPNSTVTLTPSATNIRFRLTGVGTYNNTPITLTTDASGNVTQEIQVRLVGTNAGAFSGSIVGSGVSGTNTTITGTLNITANGLGGNSAINASGVLSLFSTVPGVPSAIQTYQLSGTNLLEGVTVNAPIYFQVALSAAGLDALNGATGNSLLIPRNSGNDLTVTTVYIRYLPPSAREDATVITHTSDPANPVTFPVSGTSRPQVQLANAYNTSGIVVIYENSPTQALNLVADRVRQPITITISAPTPSPQNPSATPQFQVSTDGINFSSSVVFTPSSTTYSVNATLYVRYSPTYLGQASNTLRYQSTDFEITTAQNFANNGTLAGRSIDEQPTAERPFLLTRSGRNITITFTGNVAGQGEGHLVVASENPLLPANRQPVDGTSYQTNNSIYGTGPQLAPGYFSVYAGANNSVTVENFEPTKAYYFYVFEFNNIDPTTGFITQTSENYLTPTTAEEIEGVGIDGQPLPVTLTAFSAKLQNKQVKLTWVTASEKNNKGFEVQRSADGVNFQTFTTVEGNGTTSSRHEYAATDANPLTGTSYYRLKQVDFDGQTAYSDVKSVVNGGGSLSVYPNPAQNNLTVKLPVPMQNAKVQVLDLTGRVLLTRTLGVDGNLELSSLQRGTYLVRVEQGGQQWTQKVVKQ</sequence>